<sequence length="234" mass="23970">MFAVLSLITALASTAIALPAPALEARDSWGGSVSLGPTKSSIISAVTTLTPGVAPSTQGGELFLWPGISNGTGDLIQTTLEQWPDNSWCGAVAGEWCVRASLFGSFGQLDGPYSLVKGDDQVKIVYTRGEAVSGGWTRTQNVTNAVTGASLSTFSHMSGPMTGWGTGTECDDGCTGTINEQTYANTVITLEAADTTFGDTIATAAGATYTGLSSSEGGKVWTIATIKVPAIRSS</sequence>
<protein>
    <recommendedName>
        <fullName evidence="4">Concanavalin A-like lectin/glucanase</fullName>
    </recommendedName>
</protein>
<name>A0A6G1KJC6_9PLEO</name>
<keyword evidence="1" id="KW-0732">Signal</keyword>
<feature type="signal peptide" evidence="1">
    <location>
        <begin position="1"/>
        <end position="17"/>
    </location>
</feature>
<dbReference type="OrthoDB" id="5086500at2759"/>
<organism evidence="2 3">
    <name type="scientific">Pleomassaria siparia CBS 279.74</name>
    <dbReference type="NCBI Taxonomy" id="1314801"/>
    <lineage>
        <taxon>Eukaryota</taxon>
        <taxon>Fungi</taxon>
        <taxon>Dikarya</taxon>
        <taxon>Ascomycota</taxon>
        <taxon>Pezizomycotina</taxon>
        <taxon>Dothideomycetes</taxon>
        <taxon>Pleosporomycetidae</taxon>
        <taxon>Pleosporales</taxon>
        <taxon>Pleomassariaceae</taxon>
        <taxon>Pleomassaria</taxon>
    </lineage>
</organism>
<evidence type="ECO:0000313" key="2">
    <source>
        <dbReference type="EMBL" id="KAF2712582.1"/>
    </source>
</evidence>
<reference evidence="2" key="1">
    <citation type="journal article" date="2020" name="Stud. Mycol.">
        <title>101 Dothideomycetes genomes: a test case for predicting lifestyles and emergence of pathogens.</title>
        <authorList>
            <person name="Haridas S."/>
            <person name="Albert R."/>
            <person name="Binder M."/>
            <person name="Bloem J."/>
            <person name="Labutti K."/>
            <person name="Salamov A."/>
            <person name="Andreopoulos B."/>
            <person name="Baker S."/>
            <person name="Barry K."/>
            <person name="Bills G."/>
            <person name="Bluhm B."/>
            <person name="Cannon C."/>
            <person name="Castanera R."/>
            <person name="Culley D."/>
            <person name="Daum C."/>
            <person name="Ezra D."/>
            <person name="Gonzalez J."/>
            <person name="Henrissat B."/>
            <person name="Kuo A."/>
            <person name="Liang C."/>
            <person name="Lipzen A."/>
            <person name="Lutzoni F."/>
            <person name="Magnuson J."/>
            <person name="Mondo S."/>
            <person name="Nolan M."/>
            <person name="Ohm R."/>
            <person name="Pangilinan J."/>
            <person name="Park H.-J."/>
            <person name="Ramirez L."/>
            <person name="Alfaro M."/>
            <person name="Sun H."/>
            <person name="Tritt A."/>
            <person name="Yoshinaga Y."/>
            <person name="Zwiers L.-H."/>
            <person name="Turgeon B."/>
            <person name="Goodwin S."/>
            <person name="Spatafora J."/>
            <person name="Crous P."/>
            <person name="Grigoriev I."/>
        </authorList>
    </citation>
    <scope>NUCLEOTIDE SEQUENCE</scope>
    <source>
        <strain evidence="2">CBS 279.74</strain>
    </source>
</reference>
<dbReference type="AlphaFoldDB" id="A0A6G1KJC6"/>
<keyword evidence="3" id="KW-1185">Reference proteome</keyword>
<evidence type="ECO:0008006" key="4">
    <source>
        <dbReference type="Google" id="ProtNLM"/>
    </source>
</evidence>
<gene>
    <name evidence="2" type="ORF">K504DRAFT_427017</name>
</gene>
<feature type="chain" id="PRO_5026124510" description="Concanavalin A-like lectin/glucanase" evidence="1">
    <location>
        <begin position="18"/>
        <end position="234"/>
    </location>
</feature>
<dbReference type="EMBL" id="MU005766">
    <property type="protein sequence ID" value="KAF2712582.1"/>
    <property type="molecule type" value="Genomic_DNA"/>
</dbReference>
<accession>A0A6G1KJC6</accession>
<evidence type="ECO:0000256" key="1">
    <source>
        <dbReference type="SAM" id="SignalP"/>
    </source>
</evidence>
<evidence type="ECO:0000313" key="3">
    <source>
        <dbReference type="Proteomes" id="UP000799428"/>
    </source>
</evidence>
<proteinExistence type="predicted"/>
<dbReference type="Proteomes" id="UP000799428">
    <property type="component" value="Unassembled WGS sequence"/>
</dbReference>